<organism evidence="1 2">
    <name type="scientific">Candidatus Dechloromonas phosphorivorans</name>
    <dbReference type="NCBI Taxonomy" id="2899244"/>
    <lineage>
        <taxon>Bacteria</taxon>
        <taxon>Pseudomonadati</taxon>
        <taxon>Pseudomonadota</taxon>
        <taxon>Betaproteobacteria</taxon>
        <taxon>Rhodocyclales</taxon>
        <taxon>Azonexaceae</taxon>
        <taxon>Dechloromonas</taxon>
    </lineage>
</organism>
<name>A0A935K0S9_9RHOO</name>
<protein>
    <submittedName>
        <fullName evidence="1">Uncharacterized protein</fullName>
    </submittedName>
</protein>
<dbReference type="InterPro" id="IPR053860">
    <property type="entry name" value="DUF6932"/>
</dbReference>
<sequence length="81" mass="8940">MQLVGLPAEQWIGGSFVSNEDGPQGIDLVNYCDVYVYESLPSALKAIINQYFQGNTTAKHCHCDSYFVPLPPKDTISMLIS</sequence>
<accession>A0A935K0S9</accession>
<dbReference type="Proteomes" id="UP000739411">
    <property type="component" value="Unassembled WGS sequence"/>
</dbReference>
<comment type="caution">
    <text evidence="1">The sequence shown here is derived from an EMBL/GenBank/DDBJ whole genome shotgun (WGS) entry which is preliminary data.</text>
</comment>
<dbReference type="Pfam" id="PF22014">
    <property type="entry name" value="DUF6932"/>
    <property type="match status" value="1"/>
</dbReference>
<gene>
    <name evidence="1" type="ORF">IPJ38_03880</name>
</gene>
<dbReference type="AlphaFoldDB" id="A0A935K0S9"/>
<reference evidence="1 2" key="1">
    <citation type="submission" date="2020-10" db="EMBL/GenBank/DDBJ databases">
        <title>Connecting structure to function with the recovery of over 1000 high-quality activated sludge metagenome-assembled genomes encoding full-length rRNA genes using long-read sequencing.</title>
        <authorList>
            <person name="Singleton C.M."/>
            <person name="Petriglieri F."/>
            <person name="Kristensen J.M."/>
            <person name="Kirkegaard R.H."/>
            <person name="Michaelsen T.Y."/>
            <person name="Andersen M.H."/>
            <person name="Karst S.M."/>
            <person name="Dueholm M.S."/>
            <person name="Nielsen P.H."/>
            <person name="Albertsen M."/>
        </authorList>
    </citation>
    <scope>NUCLEOTIDE SEQUENCE [LARGE SCALE GENOMIC DNA]</scope>
    <source>
        <strain evidence="1">EsbW_18-Q3-R4-48_BATAC.463</strain>
    </source>
</reference>
<proteinExistence type="predicted"/>
<evidence type="ECO:0000313" key="2">
    <source>
        <dbReference type="Proteomes" id="UP000739411"/>
    </source>
</evidence>
<dbReference type="EMBL" id="JADJMS010000008">
    <property type="protein sequence ID" value="MBK7414373.1"/>
    <property type="molecule type" value="Genomic_DNA"/>
</dbReference>
<evidence type="ECO:0000313" key="1">
    <source>
        <dbReference type="EMBL" id="MBK7414373.1"/>
    </source>
</evidence>